<dbReference type="OrthoDB" id="8639774at2"/>
<evidence type="ECO:0000313" key="2">
    <source>
        <dbReference type="EMBL" id="TBO30205.1"/>
    </source>
</evidence>
<feature type="signal peptide" evidence="1">
    <location>
        <begin position="1"/>
        <end position="28"/>
    </location>
</feature>
<dbReference type="AlphaFoldDB" id="A0A4Q9GZD6"/>
<dbReference type="Pfam" id="PF13557">
    <property type="entry name" value="Phenol_MetA_deg"/>
    <property type="match status" value="1"/>
</dbReference>
<dbReference type="InterPro" id="IPR025737">
    <property type="entry name" value="FApF"/>
</dbReference>
<reference evidence="2 3" key="1">
    <citation type="submission" date="2019-02" db="EMBL/GenBank/DDBJ databases">
        <title>Aquabacterium sp. strain KMB7.</title>
        <authorList>
            <person name="Chen W.-M."/>
        </authorList>
    </citation>
    <scope>NUCLEOTIDE SEQUENCE [LARGE SCALE GENOMIC DNA]</scope>
    <source>
        <strain evidence="2 3">KMB7</strain>
    </source>
</reference>
<accession>A0A4Q9GZD6</accession>
<feature type="chain" id="PRO_5020350613" description="Transporter" evidence="1">
    <location>
        <begin position="29"/>
        <end position="413"/>
    </location>
</feature>
<protein>
    <recommendedName>
        <fullName evidence="4">Transporter</fullName>
    </recommendedName>
</protein>
<dbReference type="RefSeq" id="WP_130968198.1">
    <property type="nucleotide sequence ID" value="NZ_SIXI01000004.1"/>
</dbReference>
<comment type="caution">
    <text evidence="2">The sequence shown here is derived from an EMBL/GenBank/DDBJ whole genome shotgun (WGS) entry which is preliminary data.</text>
</comment>
<organism evidence="2 3">
    <name type="scientific">Aquabacterium lacunae</name>
    <dbReference type="NCBI Taxonomy" id="2528630"/>
    <lineage>
        <taxon>Bacteria</taxon>
        <taxon>Pseudomonadati</taxon>
        <taxon>Pseudomonadota</taxon>
        <taxon>Betaproteobacteria</taxon>
        <taxon>Burkholderiales</taxon>
        <taxon>Aquabacterium</taxon>
    </lineage>
</organism>
<sequence>MQRSKKSTLSMTLVAGAVASALALSAQAAENRAQRYTAGLGGTDMTTMLTPGWYGQVAAIHYHATKLKDAGGNRVGTLSGGSVSAAQVGQAAGGALIGTGLAGFAAGAATNVAARVGAAGLQYSTNLDNIRTDAYVLLPRLTYISNQKLLGAHVGFTVMMPIIERQTRINGSNSFVNQTANIAAGYNDTNPAINVGAPTAAASVNAGIQSNVNSQVAATLAGRSGTRAGHGDLEFAPVFNWEIGDHQTATLTPTIVLPTGRYDAGAPVNPGFGDFYTFRPSFQYGFIGDGWDVGARAIFSFNTRNKDTGYKSGTMFNLDFALMKFVSDDVRLGLQGYVVQQLTDDKSDVAATQATINAADGAKMRAYALGPALGWIVNGGEMVVEGKLLKEFGARNRSEGGTYMLMLSKPFGL</sequence>
<keyword evidence="1" id="KW-0732">Signal</keyword>
<keyword evidence="3" id="KW-1185">Reference proteome</keyword>
<evidence type="ECO:0000256" key="1">
    <source>
        <dbReference type="SAM" id="SignalP"/>
    </source>
</evidence>
<evidence type="ECO:0008006" key="4">
    <source>
        <dbReference type="Google" id="ProtNLM"/>
    </source>
</evidence>
<name>A0A4Q9GZD6_9BURK</name>
<dbReference type="Proteomes" id="UP000292120">
    <property type="component" value="Unassembled WGS sequence"/>
</dbReference>
<proteinExistence type="predicted"/>
<gene>
    <name evidence="2" type="ORF">EYS42_10930</name>
</gene>
<evidence type="ECO:0000313" key="3">
    <source>
        <dbReference type="Proteomes" id="UP000292120"/>
    </source>
</evidence>
<dbReference type="EMBL" id="SIXI01000004">
    <property type="protein sequence ID" value="TBO30205.1"/>
    <property type="molecule type" value="Genomic_DNA"/>
</dbReference>